<evidence type="ECO:0000256" key="9">
    <source>
        <dbReference type="ARBA" id="ARBA00022989"/>
    </source>
</evidence>
<dbReference type="PROSITE" id="PS01307">
    <property type="entry name" value="MOTA"/>
    <property type="match status" value="1"/>
</dbReference>
<reference evidence="17" key="1">
    <citation type="submission" date="2016-07" db="EMBL/GenBank/DDBJ databases">
        <authorList>
            <person name="Florea S."/>
            <person name="Webb J.S."/>
            <person name="Jaromczyk J."/>
            <person name="Schardl C.L."/>
        </authorList>
    </citation>
    <scope>NUCLEOTIDE SEQUENCE [LARGE SCALE GENOMIC DNA]</scope>
    <source>
        <strain evidence="17">Z6</strain>
    </source>
</reference>
<evidence type="ECO:0000256" key="11">
    <source>
        <dbReference type="ARBA" id="ARBA00023136"/>
    </source>
</evidence>
<feature type="transmembrane region" description="Helical" evidence="13">
    <location>
        <begin position="151"/>
        <end position="171"/>
    </location>
</feature>
<protein>
    <submittedName>
        <fullName evidence="16">Flagellar motor protein MotP</fullName>
    </submittedName>
</protein>
<dbReference type="Pfam" id="PF20560">
    <property type="entry name" value="MotA_N"/>
    <property type="match status" value="1"/>
</dbReference>
<keyword evidence="6 13" id="KW-0812">Transmembrane</keyword>
<dbReference type="PANTHER" id="PTHR30433">
    <property type="entry name" value="CHEMOTAXIS PROTEIN MOTA"/>
    <property type="match status" value="1"/>
</dbReference>
<keyword evidence="5" id="KW-0145">Chemotaxis</keyword>
<evidence type="ECO:0000256" key="6">
    <source>
        <dbReference type="ARBA" id="ARBA00022692"/>
    </source>
</evidence>
<evidence type="ECO:0000256" key="13">
    <source>
        <dbReference type="SAM" id="Phobius"/>
    </source>
</evidence>
<dbReference type="Pfam" id="PF01618">
    <property type="entry name" value="MotA_ExbB"/>
    <property type="match status" value="1"/>
</dbReference>
<evidence type="ECO:0000259" key="15">
    <source>
        <dbReference type="Pfam" id="PF20560"/>
    </source>
</evidence>
<keyword evidence="16" id="KW-0966">Cell projection</keyword>
<feature type="compositionally biased region" description="Polar residues" evidence="12">
    <location>
        <begin position="246"/>
        <end position="256"/>
    </location>
</feature>
<feature type="region of interest" description="Disordered" evidence="12">
    <location>
        <begin position="246"/>
        <end position="265"/>
    </location>
</feature>
<dbReference type="Proteomes" id="UP000093514">
    <property type="component" value="Unassembled WGS sequence"/>
</dbReference>
<feature type="domain" description="Motility protein A N-terminal" evidence="15">
    <location>
        <begin position="6"/>
        <end position="91"/>
    </location>
</feature>
<organism evidence="16 17">
    <name type="scientific">Orenia metallireducens</name>
    <dbReference type="NCBI Taxonomy" id="1413210"/>
    <lineage>
        <taxon>Bacteria</taxon>
        <taxon>Bacillati</taxon>
        <taxon>Bacillota</taxon>
        <taxon>Clostridia</taxon>
        <taxon>Halanaerobiales</taxon>
        <taxon>Halobacteroidaceae</taxon>
        <taxon>Orenia</taxon>
    </lineage>
</organism>
<keyword evidence="4" id="KW-1003">Cell membrane</keyword>
<feature type="domain" description="MotA/TolQ/ExbB proton channel" evidence="14">
    <location>
        <begin position="101"/>
        <end position="217"/>
    </location>
</feature>
<evidence type="ECO:0000256" key="2">
    <source>
        <dbReference type="ARBA" id="ARBA00008038"/>
    </source>
</evidence>
<keyword evidence="11 13" id="KW-0472">Membrane</keyword>
<dbReference type="AlphaFoldDB" id="A0A1C0A9Y3"/>
<evidence type="ECO:0000313" key="16">
    <source>
        <dbReference type="EMBL" id="OCL27092.1"/>
    </source>
</evidence>
<keyword evidence="8" id="KW-0375">Hydrogen ion transport</keyword>
<dbReference type="GO" id="GO:0071978">
    <property type="term" value="P:bacterial-type flagellum-dependent swarming motility"/>
    <property type="evidence" value="ECO:0007669"/>
    <property type="project" value="InterPro"/>
</dbReference>
<evidence type="ECO:0000256" key="8">
    <source>
        <dbReference type="ARBA" id="ARBA00022781"/>
    </source>
</evidence>
<dbReference type="PANTHER" id="PTHR30433:SF2">
    <property type="entry name" value="MOTILITY PROTEIN A"/>
    <property type="match status" value="1"/>
</dbReference>
<dbReference type="GO" id="GO:1902600">
    <property type="term" value="P:proton transmembrane transport"/>
    <property type="evidence" value="ECO:0007669"/>
    <property type="project" value="UniProtKB-KW"/>
</dbReference>
<dbReference type="EMBL" id="LWDV01000008">
    <property type="protein sequence ID" value="OCL27092.1"/>
    <property type="molecule type" value="Genomic_DNA"/>
</dbReference>
<dbReference type="OrthoDB" id="9806929at2"/>
<dbReference type="InterPro" id="IPR046786">
    <property type="entry name" value="MotA_N"/>
</dbReference>
<comment type="similarity">
    <text evidence="2">Belongs to the MotA family.</text>
</comment>
<keyword evidence="9 13" id="KW-1133">Transmembrane helix</keyword>
<comment type="caution">
    <text evidence="16">The sequence shown here is derived from an EMBL/GenBank/DDBJ whole genome shotgun (WGS) entry which is preliminary data.</text>
</comment>
<dbReference type="GO" id="GO:0006935">
    <property type="term" value="P:chemotaxis"/>
    <property type="evidence" value="ECO:0007669"/>
    <property type="project" value="UniProtKB-KW"/>
</dbReference>
<dbReference type="InterPro" id="IPR002898">
    <property type="entry name" value="MotA_ExbB_proton_chnl"/>
</dbReference>
<evidence type="ECO:0000313" key="17">
    <source>
        <dbReference type="Proteomes" id="UP000093514"/>
    </source>
</evidence>
<evidence type="ECO:0000256" key="3">
    <source>
        <dbReference type="ARBA" id="ARBA00022448"/>
    </source>
</evidence>
<evidence type="ECO:0000256" key="10">
    <source>
        <dbReference type="ARBA" id="ARBA00023065"/>
    </source>
</evidence>
<feature type="transmembrane region" description="Helical" evidence="13">
    <location>
        <begin position="177"/>
        <end position="202"/>
    </location>
</feature>
<evidence type="ECO:0000256" key="7">
    <source>
        <dbReference type="ARBA" id="ARBA00022779"/>
    </source>
</evidence>
<proteinExistence type="inferred from homology"/>
<dbReference type="GO" id="GO:0005886">
    <property type="term" value="C:plasma membrane"/>
    <property type="evidence" value="ECO:0007669"/>
    <property type="project" value="UniProtKB-SubCell"/>
</dbReference>
<keyword evidence="7" id="KW-0283">Flagellar rotation</keyword>
<keyword evidence="10" id="KW-0406">Ion transport</keyword>
<feature type="transmembrane region" description="Helical" evidence="13">
    <location>
        <begin position="34"/>
        <end position="52"/>
    </location>
</feature>
<keyword evidence="3" id="KW-0813">Transport</keyword>
<accession>A0A1C0A9Y3</accession>
<evidence type="ECO:0000259" key="14">
    <source>
        <dbReference type="Pfam" id="PF01618"/>
    </source>
</evidence>
<evidence type="ECO:0000256" key="5">
    <source>
        <dbReference type="ARBA" id="ARBA00022500"/>
    </source>
</evidence>
<keyword evidence="17" id="KW-1185">Reference proteome</keyword>
<name>A0A1C0A9Y3_9FIRM</name>
<evidence type="ECO:0000256" key="1">
    <source>
        <dbReference type="ARBA" id="ARBA00004651"/>
    </source>
</evidence>
<keyword evidence="16" id="KW-0282">Flagellum</keyword>
<reference evidence="16 17" key="2">
    <citation type="submission" date="2016-08" db="EMBL/GenBank/DDBJ databases">
        <title>Orenia metallireducens sp. nov. strain Z6, a Novel Metal-reducing Firmicute from the Deep Subsurface.</title>
        <authorList>
            <person name="Maxim B.I."/>
            <person name="Kenneth K."/>
            <person name="Flynn T.M."/>
            <person name="Oloughlin E.J."/>
            <person name="Locke R.A."/>
            <person name="Weber J.R."/>
            <person name="Egan S.M."/>
            <person name="Mackie R.I."/>
            <person name="Cann I.K."/>
        </authorList>
    </citation>
    <scope>NUCLEOTIDE SEQUENCE [LARGE SCALE GENOMIC DNA]</scope>
    <source>
        <strain evidence="16 17">Z6</strain>
    </source>
</reference>
<keyword evidence="16" id="KW-0969">Cilium</keyword>
<comment type="subcellular location">
    <subcellularLocation>
        <location evidence="1">Cell membrane</location>
        <topology evidence="1">Multi-pass membrane protein</topology>
    </subcellularLocation>
</comment>
<dbReference type="InterPro" id="IPR000540">
    <property type="entry name" value="Flag_MotA_CS"/>
</dbReference>
<gene>
    <name evidence="16" type="ORF">U472_06325</name>
</gene>
<evidence type="ECO:0000256" key="4">
    <source>
        <dbReference type="ARBA" id="ARBA00022475"/>
    </source>
</evidence>
<sequence length="265" mass="28178">MDLASIVGLVLATMLVLAGMFQQGNLMMFFDPASILIVFGGTLGGIILSYSFKQLKNAMVSMKIAFSGQSNEAGDIISILVSFAEKARREGLLALEEEVYELDDDFLKKGVQLIVDGTDPQLVKSIMETELNFIEERHSVNKGVFDTGAELSPAFGMIGTLIGLIGMLAGLDDPSSLGAGMSVALITTLYGSLMANVFFIPIGAKLKVKSKQEILSKEVMIEGILSIQAGENPRIVEEKLKAFLSPSSRSGLNSENEGGGMNAAG</sequence>
<dbReference type="InterPro" id="IPR047055">
    <property type="entry name" value="MotA-like"/>
</dbReference>
<dbReference type="RefSeq" id="WP_068716631.1">
    <property type="nucleotide sequence ID" value="NZ_LWDV01000008.1"/>
</dbReference>
<evidence type="ECO:0000256" key="12">
    <source>
        <dbReference type="SAM" id="MobiDB-lite"/>
    </source>
</evidence>